<keyword evidence="3" id="KW-0520">NAD</keyword>
<dbReference type="Gene3D" id="3.30.1600.10">
    <property type="entry name" value="SIR2/SIRT2 'Small Domain"/>
    <property type="match status" value="1"/>
</dbReference>
<comment type="caution">
    <text evidence="4">Lacks conserved residue(s) required for the propagation of feature annotation.</text>
</comment>
<dbReference type="InterPro" id="IPR026591">
    <property type="entry name" value="Sirtuin_cat_small_dom_sf"/>
</dbReference>
<evidence type="ECO:0000259" key="5">
    <source>
        <dbReference type="PROSITE" id="PS50305"/>
    </source>
</evidence>
<dbReference type="InterPro" id="IPR050134">
    <property type="entry name" value="NAD-dep_sirtuin_deacylases"/>
</dbReference>
<dbReference type="EC" id="2.3.1.286" evidence="1"/>
<name>A0ABC9U404_CLOSY</name>
<dbReference type="PROSITE" id="PS50305">
    <property type="entry name" value="SIRTUIN"/>
    <property type="match status" value="1"/>
</dbReference>
<dbReference type="Proteomes" id="UP000016491">
    <property type="component" value="Unassembled WGS sequence"/>
</dbReference>
<keyword evidence="2" id="KW-0808">Transferase</keyword>
<organism evidence="6 7">
    <name type="scientific">[Clostridium] symbiosum ATCC 14940</name>
    <dbReference type="NCBI Taxonomy" id="411472"/>
    <lineage>
        <taxon>Bacteria</taxon>
        <taxon>Bacillati</taxon>
        <taxon>Bacillota</taxon>
        <taxon>Clostridia</taxon>
        <taxon>Lachnospirales</taxon>
        <taxon>Lachnospiraceae</taxon>
        <taxon>Otoolea</taxon>
    </lineage>
</organism>
<dbReference type="InterPro" id="IPR026590">
    <property type="entry name" value="Ssirtuin_cat_dom"/>
</dbReference>
<evidence type="ECO:0000313" key="7">
    <source>
        <dbReference type="Proteomes" id="UP000016491"/>
    </source>
</evidence>
<evidence type="ECO:0000256" key="1">
    <source>
        <dbReference type="ARBA" id="ARBA00012928"/>
    </source>
</evidence>
<sequence>MIQGGKHMEKEIGRLREILRNSNYTVALCGSGMTEESGFIGIKKPERAYEIERVYGASPEEIFTSSYYNTRPMQFFKFYHEEILDKIPEPGPSSHIMAAMERAGHLHCIITSNIFDQEKRGGCENVIDLHGTIFMNRCPHCGEYYSVEDIQNSKGVPYCMICHSVIRPLVSLFGEMVDSRIMTRTTEEIEKAEVLLLLGTTMQSEVFSNYVRYYNGHNLIIIHKEEHYMDHKADLVIVEEPGNVLCQLGY</sequence>
<reference evidence="6 7" key="1">
    <citation type="submission" date="2013-07" db="EMBL/GenBank/DDBJ databases">
        <authorList>
            <person name="Weinstock G."/>
            <person name="Sodergren E."/>
            <person name="Wylie T."/>
            <person name="Fulton L."/>
            <person name="Fulton R."/>
            <person name="Fronick C."/>
            <person name="O'Laughlin M."/>
            <person name="Godfrey J."/>
            <person name="Miner T."/>
            <person name="Herter B."/>
            <person name="Appelbaum E."/>
            <person name="Cordes M."/>
            <person name="Lek S."/>
            <person name="Wollam A."/>
            <person name="Pepin K.H."/>
            <person name="Palsikar V.B."/>
            <person name="Mitreva M."/>
            <person name="Wilson R.K."/>
        </authorList>
    </citation>
    <scope>NUCLEOTIDE SEQUENCE [LARGE SCALE GENOMIC DNA]</scope>
    <source>
        <strain evidence="6 7">ATCC 14940</strain>
    </source>
</reference>
<accession>A0ABC9U404</accession>
<dbReference type="GO" id="GO:0034979">
    <property type="term" value="F:NAD-dependent protein lysine deacetylase activity"/>
    <property type="evidence" value="ECO:0007669"/>
    <property type="project" value="UniProtKB-EC"/>
</dbReference>
<gene>
    <name evidence="6" type="ORF">CLOSYM_00132</name>
</gene>
<dbReference type="PANTHER" id="PTHR11085:SF10">
    <property type="entry name" value="NAD-DEPENDENT PROTEIN DEACYLASE SIRTUIN-5, MITOCHONDRIAL-RELATED"/>
    <property type="match status" value="1"/>
</dbReference>
<proteinExistence type="predicted"/>
<evidence type="ECO:0000256" key="3">
    <source>
        <dbReference type="ARBA" id="ARBA00023027"/>
    </source>
</evidence>
<feature type="domain" description="Deacetylase sirtuin-type" evidence="5">
    <location>
        <begin position="5"/>
        <end position="250"/>
    </location>
</feature>
<dbReference type="SUPFAM" id="SSF52467">
    <property type="entry name" value="DHS-like NAD/FAD-binding domain"/>
    <property type="match status" value="1"/>
</dbReference>
<dbReference type="PANTHER" id="PTHR11085">
    <property type="entry name" value="NAD-DEPENDENT PROTEIN DEACYLASE SIRTUIN-5, MITOCHONDRIAL-RELATED"/>
    <property type="match status" value="1"/>
</dbReference>
<evidence type="ECO:0000313" key="6">
    <source>
        <dbReference type="EMBL" id="ERI80650.1"/>
    </source>
</evidence>
<dbReference type="InterPro" id="IPR003000">
    <property type="entry name" value="Sirtuin"/>
</dbReference>
<dbReference type="InterPro" id="IPR029035">
    <property type="entry name" value="DHS-like_NAD/FAD-binding_dom"/>
</dbReference>
<dbReference type="Gene3D" id="3.40.50.1220">
    <property type="entry name" value="TPP-binding domain"/>
    <property type="match status" value="1"/>
</dbReference>
<evidence type="ECO:0000256" key="2">
    <source>
        <dbReference type="ARBA" id="ARBA00022679"/>
    </source>
</evidence>
<dbReference type="AlphaFoldDB" id="A0ABC9U404"/>
<evidence type="ECO:0000256" key="4">
    <source>
        <dbReference type="PROSITE-ProRule" id="PRU00236"/>
    </source>
</evidence>
<dbReference type="Pfam" id="PF02146">
    <property type="entry name" value="SIR2"/>
    <property type="match status" value="1"/>
</dbReference>
<comment type="caution">
    <text evidence="6">The sequence shown here is derived from an EMBL/GenBank/DDBJ whole genome shotgun (WGS) entry which is preliminary data.</text>
</comment>
<protein>
    <recommendedName>
        <fullName evidence="1">protein acetyllysine N-acetyltransferase</fullName>
        <ecNumber evidence="1">2.3.1.286</ecNumber>
    </recommendedName>
</protein>
<dbReference type="EMBL" id="AWSU01000011">
    <property type="protein sequence ID" value="ERI80650.1"/>
    <property type="molecule type" value="Genomic_DNA"/>
</dbReference>